<accession>A0ABY5BYF2</accession>
<keyword evidence="5" id="KW-0809">Transit peptide</keyword>
<dbReference type="Pfam" id="PF01643">
    <property type="entry name" value="Acyl-ACP_TE"/>
    <property type="match status" value="1"/>
</dbReference>
<evidence type="ECO:0000313" key="10">
    <source>
        <dbReference type="EMBL" id="USS91549.1"/>
    </source>
</evidence>
<proteinExistence type="inferred from homology"/>
<organism evidence="10 11">
    <name type="scientific">Fructobacillus americanaquae</name>
    <dbReference type="NCBI Taxonomy" id="2940302"/>
    <lineage>
        <taxon>Bacteria</taxon>
        <taxon>Bacillati</taxon>
        <taxon>Bacillota</taxon>
        <taxon>Bacilli</taxon>
        <taxon>Lactobacillales</taxon>
        <taxon>Lactobacillaceae</taxon>
        <taxon>Fructobacillus</taxon>
    </lineage>
</organism>
<evidence type="ECO:0000259" key="8">
    <source>
        <dbReference type="Pfam" id="PF01643"/>
    </source>
</evidence>
<reference evidence="10" key="1">
    <citation type="submission" date="2022-05" db="EMBL/GenBank/DDBJ databases">
        <authorList>
            <person name="Oliphant S.A."/>
            <person name="Watson-Haigh N.S."/>
            <person name="Sumby K.M."/>
            <person name="Gardner J.M."/>
            <person name="Jiranek V."/>
        </authorList>
    </citation>
    <scope>NUCLEOTIDE SEQUENCE</scope>
    <source>
        <strain evidence="10">KI3_B9</strain>
    </source>
</reference>
<evidence type="ECO:0000256" key="1">
    <source>
        <dbReference type="ARBA" id="ARBA00006500"/>
    </source>
</evidence>
<comment type="similarity">
    <text evidence="1">Belongs to the acyl-ACP thioesterase family.</text>
</comment>
<keyword evidence="2" id="KW-0444">Lipid biosynthesis</keyword>
<evidence type="ECO:0000256" key="6">
    <source>
        <dbReference type="ARBA" id="ARBA00023098"/>
    </source>
</evidence>
<sequence>MADIFSITRPVEYYQVDLTRKLSLPMVLNLAILCSRLQGEHLNVGYTETDKRGLGWVILQYDLKITRRPKLGEKITIETKAGEWSSYFAMRGFYFKDEHGEIIIDIDSLWALIDLETRRMKRLPEDLVVPYGGQEVRRLDKMVKVDKIKDADVQVRRPYQVRFLDIDGNRHVNNSKYLEWMLDVLPLDFLKGHEAAELTIRYENEVHYGHRVESQAILTDNKSRHRVVKEDGISAEAVINWMDRPKQKVRKSRCLY</sequence>
<evidence type="ECO:0000256" key="7">
    <source>
        <dbReference type="ARBA" id="ARBA00023160"/>
    </source>
</evidence>
<dbReference type="Pfam" id="PF20791">
    <property type="entry name" value="Acyl-ACP_TE_C"/>
    <property type="match status" value="1"/>
</dbReference>
<dbReference type="SUPFAM" id="SSF54637">
    <property type="entry name" value="Thioesterase/thiol ester dehydrase-isomerase"/>
    <property type="match status" value="2"/>
</dbReference>
<keyword evidence="6" id="KW-0443">Lipid metabolism</keyword>
<evidence type="ECO:0000256" key="2">
    <source>
        <dbReference type="ARBA" id="ARBA00022516"/>
    </source>
</evidence>
<name>A0ABY5BYF2_9LACO</name>
<keyword evidence="7" id="KW-0275">Fatty acid biosynthesis</keyword>
<dbReference type="PANTHER" id="PTHR31727">
    <property type="entry name" value="OLEOYL-ACYL CARRIER PROTEIN THIOESTERASE 1, CHLOROPLASTIC"/>
    <property type="match status" value="1"/>
</dbReference>
<dbReference type="PANTHER" id="PTHR31727:SF6">
    <property type="entry name" value="OLEOYL-ACYL CARRIER PROTEIN THIOESTERASE 1, CHLOROPLASTIC"/>
    <property type="match status" value="1"/>
</dbReference>
<dbReference type="InterPro" id="IPR029069">
    <property type="entry name" value="HotDog_dom_sf"/>
</dbReference>
<keyword evidence="11" id="KW-1185">Reference proteome</keyword>
<dbReference type="InterPro" id="IPR049427">
    <property type="entry name" value="Acyl-ACP_TE_C"/>
</dbReference>
<dbReference type="InterPro" id="IPR002864">
    <property type="entry name" value="Acyl-ACP_thioesterase_NHD"/>
</dbReference>
<feature type="domain" description="Acyl-ACP thioesterase-like C-terminal" evidence="9">
    <location>
        <begin position="150"/>
        <end position="241"/>
    </location>
</feature>
<evidence type="ECO:0000256" key="3">
    <source>
        <dbReference type="ARBA" id="ARBA00022801"/>
    </source>
</evidence>
<dbReference type="Gene3D" id="3.10.129.10">
    <property type="entry name" value="Hotdog Thioesterase"/>
    <property type="match status" value="1"/>
</dbReference>
<evidence type="ECO:0000259" key="9">
    <source>
        <dbReference type="Pfam" id="PF20791"/>
    </source>
</evidence>
<feature type="domain" description="Acyl-ACP thioesterase N-terminal hotdog" evidence="8">
    <location>
        <begin position="10"/>
        <end position="131"/>
    </location>
</feature>
<keyword evidence="4" id="KW-0276">Fatty acid metabolism</keyword>
<evidence type="ECO:0000256" key="5">
    <source>
        <dbReference type="ARBA" id="ARBA00022946"/>
    </source>
</evidence>
<dbReference type="RefSeq" id="WP_252773373.1">
    <property type="nucleotide sequence ID" value="NZ_CP097122.1"/>
</dbReference>
<dbReference type="EMBL" id="CP097122">
    <property type="protein sequence ID" value="USS91549.1"/>
    <property type="molecule type" value="Genomic_DNA"/>
</dbReference>
<protein>
    <submittedName>
        <fullName evidence="10">Thioesterase</fullName>
    </submittedName>
</protein>
<dbReference type="InterPro" id="IPR045023">
    <property type="entry name" value="FATA/B"/>
</dbReference>
<gene>
    <name evidence="10" type="ORF">M3M36_04240</name>
</gene>
<evidence type="ECO:0000313" key="11">
    <source>
        <dbReference type="Proteomes" id="UP001056093"/>
    </source>
</evidence>
<keyword evidence="3" id="KW-0378">Hydrolase</keyword>
<evidence type="ECO:0000256" key="4">
    <source>
        <dbReference type="ARBA" id="ARBA00022832"/>
    </source>
</evidence>
<dbReference type="CDD" id="cd00586">
    <property type="entry name" value="4HBT"/>
    <property type="match status" value="2"/>
</dbReference>
<dbReference type="Proteomes" id="UP001056093">
    <property type="component" value="Chromosome"/>
</dbReference>